<reference evidence="1 2" key="1">
    <citation type="journal article" date="2013" name="Genome Announc.">
        <title>Draft Whole-Genome Sequence of Bacillus sonorensis Strain L12, a Source of Nonribosomal Lipopeptides.</title>
        <authorList>
            <person name="Adimpong D.B."/>
            <person name="Sorensen K.I."/>
            <person name="Nielsen D.S."/>
            <person name="Thorsen L."/>
            <person name="Rasmussen T.B."/>
            <person name="Derkx P.M."/>
            <person name="Jespersen L."/>
        </authorList>
    </citation>
    <scope>NUCLEOTIDE SEQUENCE [LARGE SCALE GENOMIC DNA]</scope>
    <source>
        <strain evidence="1 2">L12</strain>
    </source>
</reference>
<comment type="caution">
    <text evidence="1">The sequence shown here is derived from an EMBL/GenBank/DDBJ whole genome shotgun (WGS) entry which is preliminary data.</text>
</comment>
<dbReference type="PATRIC" id="fig|1274524.3.peg.2782"/>
<dbReference type="Proteomes" id="UP000011907">
    <property type="component" value="Unassembled WGS sequence"/>
</dbReference>
<name>M5P5H6_9BACI</name>
<organism evidence="1 2">
    <name type="scientific">Bacillus sonorensis L12</name>
    <dbReference type="NCBI Taxonomy" id="1274524"/>
    <lineage>
        <taxon>Bacteria</taxon>
        <taxon>Bacillati</taxon>
        <taxon>Bacillota</taxon>
        <taxon>Bacilli</taxon>
        <taxon>Bacillales</taxon>
        <taxon>Bacillaceae</taxon>
        <taxon>Bacillus</taxon>
    </lineage>
</organism>
<protein>
    <submittedName>
        <fullName evidence="1">Uncharacterized protein</fullName>
    </submittedName>
</protein>
<sequence>MNERPTLFCKSFNADPHCEFLEKSKMAKAIYVLKLFAEAVVPYVYVKIAGLSDALEETSNLHLVLLQFRRS</sequence>
<evidence type="ECO:0000313" key="2">
    <source>
        <dbReference type="Proteomes" id="UP000011907"/>
    </source>
</evidence>
<evidence type="ECO:0000313" key="1">
    <source>
        <dbReference type="EMBL" id="EME74684.1"/>
    </source>
</evidence>
<accession>M5P5H6</accession>
<dbReference type="AlphaFoldDB" id="M5P5H6"/>
<gene>
    <name evidence="1" type="ORF">BSONL12_12891</name>
</gene>
<dbReference type="EMBL" id="AOFM01000007">
    <property type="protein sequence ID" value="EME74684.1"/>
    <property type="molecule type" value="Genomic_DNA"/>
</dbReference>
<proteinExistence type="predicted"/>